<sequence>MIVKNTPRTLIRYSRILPNKNATRNQSKHKRDKRSTMDISDSAKTEMSGHTAFSAHLEMAEKRFKS</sequence>
<evidence type="ECO:0000256" key="1">
    <source>
        <dbReference type="SAM" id="MobiDB-lite"/>
    </source>
</evidence>
<dbReference type="Proteomes" id="UP000003240">
    <property type="component" value="Unassembled WGS sequence"/>
</dbReference>
<organism evidence="2 3">
    <name type="scientific">Acetonema longum DSM 6540</name>
    <dbReference type="NCBI Taxonomy" id="1009370"/>
    <lineage>
        <taxon>Bacteria</taxon>
        <taxon>Bacillati</taxon>
        <taxon>Bacillota</taxon>
        <taxon>Negativicutes</taxon>
        <taxon>Acetonemataceae</taxon>
        <taxon>Acetonema</taxon>
    </lineage>
</organism>
<accession>F7NHA6</accession>
<evidence type="ECO:0000313" key="2">
    <source>
        <dbReference type="EMBL" id="EGO64589.1"/>
    </source>
</evidence>
<dbReference type="EMBL" id="AFGF01000053">
    <property type="protein sequence ID" value="EGO64589.1"/>
    <property type="molecule type" value="Genomic_DNA"/>
</dbReference>
<evidence type="ECO:0000313" key="3">
    <source>
        <dbReference type="Proteomes" id="UP000003240"/>
    </source>
</evidence>
<reference evidence="2 3" key="1">
    <citation type="journal article" date="2011" name="EMBO J.">
        <title>Structural diversity of bacterial flagellar motors.</title>
        <authorList>
            <person name="Chen S."/>
            <person name="Beeby M."/>
            <person name="Murphy G.E."/>
            <person name="Leadbetter J.R."/>
            <person name="Hendrixson D.R."/>
            <person name="Briegel A."/>
            <person name="Li Z."/>
            <person name="Shi J."/>
            <person name="Tocheva E.I."/>
            <person name="Muller A."/>
            <person name="Dobro M.J."/>
            <person name="Jensen G.J."/>
        </authorList>
    </citation>
    <scope>NUCLEOTIDE SEQUENCE [LARGE SCALE GENOMIC DNA]</scope>
    <source>
        <strain evidence="2 3">DSM 6540</strain>
    </source>
</reference>
<protein>
    <submittedName>
        <fullName evidence="2">Uncharacterized protein</fullName>
    </submittedName>
</protein>
<proteinExistence type="predicted"/>
<comment type="caution">
    <text evidence="2">The sequence shown here is derived from an EMBL/GenBank/DDBJ whole genome shotgun (WGS) entry which is preliminary data.</text>
</comment>
<feature type="region of interest" description="Disordered" evidence="1">
    <location>
        <begin position="17"/>
        <end position="66"/>
    </location>
</feature>
<dbReference type="STRING" id="1009370.ALO_07258"/>
<gene>
    <name evidence="2" type="ORF">ALO_07258</name>
</gene>
<dbReference type="AlphaFoldDB" id="F7NHA6"/>
<keyword evidence="3" id="KW-1185">Reference proteome</keyword>
<name>F7NHA6_9FIRM</name>